<dbReference type="CDD" id="cd00383">
    <property type="entry name" value="trans_reg_C"/>
    <property type="match status" value="1"/>
</dbReference>
<dbReference type="EMBL" id="JBBUTF010000021">
    <property type="protein sequence ID" value="MEK8028281.1"/>
    <property type="molecule type" value="Genomic_DNA"/>
</dbReference>
<organism evidence="6 7">
    <name type="scientific">Pseudaquabacterium rugosum</name>
    <dbReference type="NCBI Taxonomy" id="2984194"/>
    <lineage>
        <taxon>Bacteria</taxon>
        <taxon>Pseudomonadati</taxon>
        <taxon>Pseudomonadota</taxon>
        <taxon>Betaproteobacteria</taxon>
        <taxon>Burkholderiales</taxon>
        <taxon>Sphaerotilaceae</taxon>
        <taxon>Pseudaquabacterium</taxon>
    </lineage>
</organism>
<keyword evidence="1 3" id="KW-0238">DNA-binding</keyword>
<dbReference type="Gene3D" id="1.10.10.10">
    <property type="entry name" value="Winged helix-like DNA-binding domain superfamily/Winged helix DNA-binding domain"/>
    <property type="match status" value="1"/>
</dbReference>
<dbReference type="Pfam" id="PF00072">
    <property type="entry name" value="Response_reg"/>
    <property type="match status" value="1"/>
</dbReference>
<dbReference type="Gene3D" id="3.40.50.2300">
    <property type="match status" value="1"/>
</dbReference>
<dbReference type="Pfam" id="PF00486">
    <property type="entry name" value="Trans_reg_C"/>
    <property type="match status" value="1"/>
</dbReference>
<dbReference type="SMART" id="SM00448">
    <property type="entry name" value="REC"/>
    <property type="match status" value="1"/>
</dbReference>
<evidence type="ECO:0000313" key="7">
    <source>
        <dbReference type="Proteomes" id="UP001368500"/>
    </source>
</evidence>
<feature type="modified residue" description="4-aspartylphosphate" evidence="2">
    <location>
        <position position="59"/>
    </location>
</feature>
<dbReference type="PANTHER" id="PTHR48111:SF50">
    <property type="entry name" value="KDP OPERON TRANSCRIPTIONAL REGULATORY PROTEIN KDPE"/>
    <property type="match status" value="1"/>
</dbReference>
<dbReference type="SMART" id="SM00862">
    <property type="entry name" value="Trans_reg_C"/>
    <property type="match status" value="1"/>
</dbReference>
<feature type="DNA-binding region" description="OmpR/PhoB-type" evidence="3">
    <location>
        <begin position="134"/>
        <end position="233"/>
    </location>
</feature>
<evidence type="ECO:0000256" key="1">
    <source>
        <dbReference type="ARBA" id="ARBA00023125"/>
    </source>
</evidence>
<gene>
    <name evidence="6" type="ORF">AACH11_20150</name>
</gene>
<evidence type="ECO:0000256" key="3">
    <source>
        <dbReference type="PROSITE-ProRule" id="PRU01091"/>
    </source>
</evidence>
<dbReference type="SUPFAM" id="SSF52172">
    <property type="entry name" value="CheY-like"/>
    <property type="match status" value="1"/>
</dbReference>
<keyword evidence="2" id="KW-0597">Phosphoprotein</keyword>
<evidence type="ECO:0000259" key="4">
    <source>
        <dbReference type="PROSITE" id="PS50110"/>
    </source>
</evidence>
<feature type="domain" description="OmpR/PhoB-type" evidence="5">
    <location>
        <begin position="134"/>
        <end position="233"/>
    </location>
</feature>
<reference evidence="6 7" key="1">
    <citation type="submission" date="2024-04" db="EMBL/GenBank/DDBJ databases">
        <title>Novel species of the genus Ideonella isolated from streams.</title>
        <authorList>
            <person name="Lu H."/>
        </authorList>
    </citation>
    <scope>NUCLEOTIDE SEQUENCE [LARGE SCALE GENOMIC DNA]</scope>
    <source>
        <strain evidence="6 7">BYS139W</strain>
    </source>
</reference>
<dbReference type="PROSITE" id="PS50110">
    <property type="entry name" value="RESPONSE_REGULATORY"/>
    <property type="match status" value="1"/>
</dbReference>
<dbReference type="RefSeq" id="WP_341376066.1">
    <property type="nucleotide sequence ID" value="NZ_JBBUTF010000021.1"/>
</dbReference>
<evidence type="ECO:0000313" key="6">
    <source>
        <dbReference type="EMBL" id="MEK8028281.1"/>
    </source>
</evidence>
<sequence length="235" mass="26063">MTPGLRVLLVEDDTELRQTLRDVLTVEGYVVATAASLADALAQIGQALPQQPFDLVLLDLGLPDGDGADVLHRVRRQVSWPVIVISARQDDGQKITLLDAGADDYLVKPFSAGELLARMRVALRHRGRSVTAAQTHWRRDGIEVDLQRRGVLRDGQPLHLTPKEYALLALLVRSAGQVLTHRQLLSQVWGAEHVHDTHYLRLYMAQLRAKLETDPADPQLLLTETGVGYRLAEGQ</sequence>
<keyword evidence="7" id="KW-1185">Reference proteome</keyword>
<dbReference type="InterPro" id="IPR001789">
    <property type="entry name" value="Sig_transdc_resp-reg_receiver"/>
</dbReference>
<protein>
    <submittedName>
        <fullName evidence="6">Response regulator</fullName>
    </submittedName>
</protein>
<name>A0ABU9BEQ6_9BURK</name>
<dbReference type="Proteomes" id="UP001368500">
    <property type="component" value="Unassembled WGS sequence"/>
</dbReference>
<dbReference type="PROSITE" id="PS51755">
    <property type="entry name" value="OMPR_PHOB"/>
    <property type="match status" value="1"/>
</dbReference>
<proteinExistence type="predicted"/>
<evidence type="ECO:0000259" key="5">
    <source>
        <dbReference type="PROSITE" id="PS51755"/>
    </source>
</evidence>
<dbReference type="Gene3D" id="6.10.250.690">
    <property type="match status" value="1"/>
</dbReference>
<dbReference type="InterPro" id="IPR039420">
    <property type="entry name" value="WalR-like"/>
</dbReference>
<dbReference type="InterPro" id="IPR011006">
    <property type="entry name" value="CheY-like_superfamily"/>
</dbReference>
<dbReference type="PANTHER" id="PTHR48111">
    <property type="entry name" value="REGULATOR OF RPOS"/>
    <property type="match status" value="1"/>
</dbReference>
<feature type="domain" description="Response regulatory" evidence="4">
    <location>
        <begin position="6"/>
        <end position="123"/>
    </location>
</feature>
<evidence type="ECO:0000256" key="2">
    <source>
        <dbReference type="PROSITE-ProRule" id="PRU00169"/>
    </source>
</evidence>
<dbReference type="InterPro" id="IPR001867">
    <property type="entry name" value="OmpR/PhoB-type_DNA-bd"/>
</dbReference>
<accession>A0ABU9BEQ6</accession>
<dbReference type="InterPro" id="IPR036388">
    <property type="entry name" value="WH-like_DNA-bd_sf"/>
</dbReference>
<comment type="caution">
    <text evidence="6">The sequence shown here is derived from an EMBL/GenBank/DDBJ whole genome shotgun (WGS) entry which is preliminary data.</text>
</comment>